<proteinExistence type="predicted"/>
<dbReference type="UniPathway" id="UPA00251">
    <property type="reaction ID" value="UER00324"/>
</dbReference>
<dbReference type="AlphaFoldDB" id="A0A327X3S6"/>
<evidence type="ECO:0000256" key="1">
    <source>
        <dbReference type="SAM" id="Phobius"/>
    </source>
</evidence>
<keyword evidence="1" id="KW-0472">Membrane</keyword>
<comment type="caution">
    <text evidence="2">The sequence shown here is derived from an EMBL/GenBank/DDBJ whole genome shotgun (WGS) entry which is preliminary data.</text>
</comment>
<dbReference type="RefSeq" id="WP_126818948.1">
    <property type="nucleotide sequence ID" value="NZ_PIPK01000001.1"/>
</dbReference>
<dbReference type="GO" id="GO:0006782">
    <property type="term" value="P:protoporphyrinogen IX biosynthetic process"/>
    <property type="evidence" value="ECO:0007669"/>
    <property type="project" value="UniProtKB-UniPathway"/>
</dbReference>
<protein>
    <submittedName>
        <fullName evidence="2">Putative membrane protein</fullName>
    </submittedName>
</protein>
<evidence type="ECO:0000313" key="3">
    <source>
        <dbReference type="Proteomes" id="UP000249203"/>
    </source>
</evidence>
<dbReference type="Proteomes" id="UP000249203">
    <property type="component" value="Unassembled WGS sequence"/>
</dbReference>
<sequence length="154" mass="17049">MLWVLSLHIMTLSVWTAAALYVPIILANRARQHRTLPADKSFIDTPRGIDSIARFVFTHVATPAAILSITAGTAVFLINQSHHFWLLAKLTLVTFLCIGQALLGLLIIRAERGHFKYMTAACWGLITLFCVLMIGIVWIVLGKPATPAWVESLL</sequence>
<keyword evidence="1" id="KW-0812">Transmembrane</keyword>
<keyword evidence="1" id="KW-1133">Transmembrane helix</keyword>
<organism evidence="2 3">
    <name type="scientific">Aliidiomarina maris</name>
    <dbReference type="NCBI Taxonomy" id="531312"/>
    <lineage>
        <taxon>Bacteria</taxon>
        <taxon>Pseudomonadati</taxon>
        <taxon>Pseudomonadota</taxon>
        <taxon>Gammaproteobacteria</taxon>
        <taxon>Alteromonadales</taxon>
        <taxon>Idiomarinaceae</taxon>
        <taxon>Aliidiomarina</taxon>
    </lineage>
</organism>
<name>A0A327X3S6_9GAMM</name>
<reference evidence="2 3" key="1">
    <citation type="submission" date="2018-06" db="EMBL/GenBank/DDBJ databases">
        <title>Genomic Encyclopedia of Type Strains, Phase III (KMG-III): the genomes of soil and plant-associated and newly described type strains.</title>
        <authorList>
            <person name="Whitman W."/>
        </authorList>
    </citation>
    <scope>NUCLEOTIDE SEQUENCE [LARGE SCALE GENOMIC DNA]</scope>
    <source>
        <strain evidence="2 3">CGMCC 1.15366</strain>
    </source>
</reference>
<gene>
    <name evidence="2" type="ORF">B0I24_101148</name>
</gene>
<accession>A0A327X3S6</accession>
<dbReference type="OrthoDB" id="5770094at2"/>
<dbReference type="EMBL" id="QLMD01000001">
    <property type="protein sequence ID" value="RAK01525.1"/>
    <property type="molecule type" value="Genomic_DNA"/>
</dbReference>
<feature type="transmembrane region" description="Helical" evidence="1">
    <location>
        <begin position="120"/>
        <end position="141"/>
    </location>
</feature>
<dbReference type="InterPro" id="IPR005265">
    <property type="entry name" value="HemJ-like"/>
</dbReference>
<feature type="transmembrane region" description="Helical" evidence="1">
    <location>
        <begin position="6"/>
        <end position="27"/>
    </location>
</feature>
<feature type="transmembrane region" description="Helical" evidence="1">
    <location>
        <begin position="84"/>
        <end position="108"/>
    </location>
</feature>
<feature type="transmembrane region" description="Helical" evidence="1">
    <location>
        <begin position="55"/>
        <end position="78"/>
    </location>
</feature>
<evidence type="ECO:0000313" key="2">
    <source>
        <dbReference type="EMBL" id="RAK01525.1"/>
    </source>
</evidence>
<dbReference type="Pfam" id="PF03653">
    <property type="entry name" value="UPF0093"/>
    <property type="match status" value="1"/>
</dbReference>